<accession>A0A0G1TFI2</accession>
<dbReference type="GO" id="GO:0006412">
    <property type="term" value="P:translation"/>
    <property type="evidence" value="ECO:0007669"/>
    <property type="project" value="UniProtKB-UniRule"/>
</dbReference>
<dbReference type="InterPro" id="IPR031310">
    <property type="entry name" value="Ribosomal_uL5_N"/>
</dbReference>
<keyword evidence="5" id="KW-0820">tRNA-binding</keyword>
<dbReference type="InterPro" id="IPR031309">
    <property type="entry name" value="Ribosomal_uL5_C"/>
</dbReference>
<evidence type="ECO:0000256" key="2">
    <source>
        <dbReference type="ARBA" id="ARBA00022980"/>
    </source>
</evidence>
<dbReference type="EMBL" id="LCMV01000010">
    <property type="protein sequence ID" value="KKU44170.1"/>
    <property type="molecule type" value="Genomic_DNA"/>
</dbReference>
<dbReference type="PATRIC" id="fig|1618335.3.peg.156"/>
<dbReference type="SUPFAM" id="SSF55282">
    <property type="entry name" value="RL5-like"/>
    <property type="match status" value="1"/>
</dbReference>
<comment type="subunit">
    <text evidence="5">Part of the 50S ribosomal subunit; part of the 5S rRNA/L5/L18/L25 subcomplex. Contacts the 5S rRNA and the P site tRNA. Forms a bridge to the 30S subunit in the 70S ribosome.</text>
</comment>
<keyword evidence="5" id="KW-0694">RNA-binding</keyword>
<feature type="domain" description="Large ribosomal subunit protein uL5 C-terminal" evidence="8">
    <location>
        <begin position="86"/>
        <end position="177"/>
    </location>
</feature>
<evidence type="ECO:0000256" key="4">
    <source>
        <dbReference type="ARBA" id="ARBA00035245"/>
    </source>
</evidence>
<evidence type="ECO:0000256" key="6">
    <source>
        <dbReference type="RuleBase" id="RU003930"/>
    </source>
</evidence>
<dbReference type="Pfam" id="PF00281">
    <property type="entry name" value="Ribosomal_L5"/>
    <property type="match status" value="1"/>
</dbReference>
<dbReference type="HAMAP" id="MF_01333_B">
    <property type="entry name" value="Ribosomal_uL5_B"/>
    <property type="match status" value="1"/>
</dbReference>
<evidence type="ECO:0000313" key="10">
    <source>
        <dbReference type="Proteomes" id="UP000034487"/>
    </source>
</evidence>
<keyword evidence="2 5" id="KW-0689">Ribosomal protein</keyword>
<proteinExistence type="inferred from homology"/>
<comment type="caution">
    <text evidence="9">The sequence shown here is derived from an EMBL/GenBank/DDBJ whole genome shotgun (WGS) entry which is preliminary data.</text>
</comment>
<dbReference type="InterPro" id="IPR002132">
    <property type="entry name" value="Ribosomal_uL5"/>
</dbReference>
<reference evidence="9 10" key="1">
    <citation type="journal article" date="2015" name="Nature">
        <title>rRNA introns, odd ribosomes, and small enigmatic genomes across a large radiation of phyla.</title>
        <authorList>
            <person name="Brown C.T."/>
            <person name="Hug L.A."/>
            <person name="Thomas B.C."/>
            <person name="Sharon I."/>
            <person name="Castelle C.J."/>
            <person name="Singh A."/>
            <person name="Wilkins M.J."/>
            <person name="Williams K.H."/>
            <person name="Banfield J.F."/>
        </authorList>
    </citation>
    <scope>NUCLEOTIDE SEQUENCE [LARGE SCALE GENOMIC DNA]</scope>
</reference>
<comment type="function">
    <text evidence="5">This is 1 of the proteins that bind and probably mediate the attachment of the 5S RNA into the large ribosomal subunit, where it forms part of the central protuberance. In the 70S ribosome it contacts protein S13 of the 30S subunit (bridge B1b), connecting the 2 subunits; this bridge is implicated in subunit movement. Contacts the P site tRNA; the 5S rRNA and some of its associated proteins might help stabilize positioning of ribosome-bound tRNAs.</text>
</comment>
<dbReference type="FunFam" id="3.30.1440.10:FF:000001">
    <property type="entry name" value="50S ribosomal protein L5"/>
    <property type="match status" value="1"/>
</dbReference>
<evidence type="ECO:0000313" key="9">
    <source>
        <dbReference type="EMBL" id="KKU44170.1"/>
    </source>
</evidence>
<sequence length="181" mass="19766">MSKIDIKERGAKIRENLTEALGVKNVNALPKLKAVNLNVGLGQNKGNKDMVAYIVGALSKITGQRPVITRAKKAIAGFKIRSGDEVGVRVTLRSNKMYDFIDRLINVSLPRIRDFKGINPKSFDQSGNLTIGFKDQVAFVELGHDGLDKPFGVEVTFTISNSSPSASSQFLKELGFPMKVS</sequence>
<dbReference type="Gene3D" id="3.30.1440.10">
    <property type="match status" value="1"/>
</dbReference>
<dbReference type="InterPro" id="IPR020929">
    <property type="entry name" value="Ribosomal_uL5_CS"/>
</dbReference>
<dbReference type="GO" id="GO:0000049">
    <property type="term" value="F:tRNA binding"/>
    <property type="evidence" value="ECO:0007669"/>
    <property type="project" value="UniProtKB-UniRule"/>
</dbReference>
<protein>
    <recommendedName>
        <fullName evidence="4 5">Large ribosomal subunit protein uL5</fullName>
    </recommendedName>
</protein>
<gene>
    <name evidence="5" type="primary">rplE</name>
    <name evidence="9" type="ORF">UX60_C0010G0009</name>
</gene>
<dbReference type="GO" id="GO:0005840">
    <property type="term" value="C:ribosome"/>
    <property type="evidence" value="ECO:0007669"/>
    <property type="project" value="UniProtKB-KW"/>
</dbReference>
<dbReference type="Pfam" id="PF00673">
    <property type="entry name" value="Ribosomal_L5_C"/>
    <property type="match status" value="1"/>
</dbReference>
<dbReference type="NCBIfam" id="NF000585">
    <property type="entry name" value="PRK00010.1"/>
    <property type="match status" value="1"/>
</dbReference>
<dbReference type="InterPro" id="IPR020930">
    <property type="entry name" value="Ribosomal_uL5_bac-type"/>
</dbReference>
<dbReference type="PANTHER" id="PTHR11994">
    <property type="entry name" value="60S RIBOSOMAL PROTEIN L11-RELATED"/>
    <property type="match status" value="1"/>
</dbReference>
<dbReference type="PIRSF" id="PIRSF002161">
    <property type="entry name" value="Ribosomal_L5"/>
    <property type="match status" value="1"/>
</dbReference>
<dbReference type="AlphaFoldDB" id="A0A0G1TFI2"/>
<evidence type="ECO:0000259" key="7">
    <source>
        <dbReference type="Pfam" id="PF00281"/>
    </source>
</evidence>
<dbReference type="Proteomes" id="UP000034487">
    <property type="component" value="Unassembled WGS sequence"/>
</dbReference>
<feature type="domain" description="Large ribosomal subunit protein uL5 N-terminal" evidence="7">
    <location>
        <begin position="25"/>
        <end position="81"/>
    </location>
</feature>
<dbReference type="GO" id="GO:1990904">
    <property type="term" value="C:ribonucleoprotein complex"/>
    <property type="evidence" value="ECO:0007669"/>
    <property type="project" value="UniProtKB-KW"/>
</dbReference>
<evidence type="ECO:0000256" key="5">
    <source>
        <dbReference type="HAMAP-Rule" id="MF_01333"/>
    </source>
</evidence>
<keyword evidence="5" id="KW-0699">rRNA-binding</keyword>
<evidence type="ECO:0000256" key="1">
    <source>
        <dbReference type="ARBA" id="ARBA00008553"/>
    </source>
</evidence>
<name>A0A0G1TFI2_9BACT</name>
<evidence type="ECO:0000259" key="8">
    <source>
        <dbReference type="Pfam" id="PF00673"/>
    </source>
</evidence>
<organism evidence="9 10">
    <name type="scientific">Berkelbacteria bacterium GW2011_GWA2_46_7</name>
    <dbReference type="NCBI Taxonomy" id="1618335"/>
    <lineage>
        <taxon>Bacteria</taxon>
        <taxon>Candidatus Berkelbacteria</taxon>
    </lineage>
</organism>
<dbReference type="GO" id="GO:0019843">
    <property type="term" value="F:rRNA binding"/>
    <property type="evidence" value="ECO:0007669"/>
    <property type="project" value="UniProtKB-UniRule"/>
</dbReference>
<evidence type="ECO:0000256" key="3">
    <source>
        <dbReference type="ARBA" id="ARBA00023274"/>
    </source>
</evidence>
<comment type="similarity">
    <text evidence="1 5 6">Belongs to the universal ribosomal protein uL5 family.</text>
</comment>
<dbReference type="PROSITE" id="PS00358">
    <property type="entry name" value="RIBOSOMAL_L5"/>
    <property type="match status" value="1"/>
</dbReference>
<dbReference type="InterPro" id="IPR022803">
    <property type="entry name" value="Ribosomal_uL5_dom_sf"/>
</dbReference>
<keyword evidence="3 5" id="KW-0687">Ribonucleoprotein</keyword>
<dbReference type="GO" id="GO:0003735">
    <property type="term" value="F:structural constituent of ribosome"/>
    <property type="evidence" value="ECO:0007669"/>
    <property type="project" value="InterPro"/>
</dbReference>